<dbReference type="EMBL" id="FQXR01000011">
    <property type="protein sequence ID" value="SHI10420.1"/>
    <property type="molecule type" value="Genomic_DNA"/>
</dbReference>
<dbReference type="AlphaFoldDB" id="A0A1M5YED1"/>
<dbReference type="RefSeq" id="WP_072744787.1">
    <property type="nucleotide sequence ID" value="NZ_FQXR01000011.1"/>
</dbReference>
<accession>A0A1M5YED1</accession>
<dbReference type="InterPro" id="IPR036388">
    <property type="entry name" value="WH-like_DNA-bd_sf"/>
</dbReference>
<dbReference type="NCBIfam" id="TIGR00738">
    <property type="entry name" value="rrf2_super"/>
    <property type="match status" value="1"/>
</dbReference>
<dbReference type="PANTHER" id="PTHR33221:SF2">
    <property type="entry name" value="TRANSCRIPTIONAL REGULATOR"/>
    <property type="match status" value="1"/>
</dbReference>
<dbReference type="Gene3D" id="1.10.10.10">
    <property type="entry name" value="Winged helix-like DNA-binding domain superfamily/Winged helix DNA-binding domain"/>
    <property type="match status" value="1"/>
</dbReference>
<evidence type="ECO:0000313" key="1">
    <source>
        <dbReference type="EMBL" id="SHI10420.1"/>
    </source>
</evidence>
<dbReference type="PROSITE" id="PS51197">
    <property type="entry name" value="HTH_RRF2_2"/>
    <property type="match status" value="1"/>
</dbReference>
<dbReference type="Pfam" id="PF02082">
    <property type="entry name" value="Rrf2"/>
    <property type="match status" value="1"/>
</dbReference>
<dbReference type="InterPro" id="IPR036390">
    <property type="entry name" value="WH_DNA-bd_sf"/>
</dbReference>
<dbReference type="Proteomes" id="UP000184389">
    <property type="component" value="Unassembled WGS sequence"/>
</dbReference>
<proteinExistence type="predicted"/>
<name>A0A1M5YED1_9FIRM</name>
<keyword evidence="2" id="KW-1185">Reference proteome</keyword>
<dbReference type="OrthoDB" id="9804747at2"/>
<dbReference type="GO" id="GO:0005829">
    <property type="term" value="C:cytosol"/>
    <property type="evidence" value="ECO:0007669"/>
    <property type="project" value="TreeGrafter"/>
</dbReference>
<dbReference type="InterPro" id="IPR000944">
    <property type="entry name" value="Tscrpt_reg_Rrf2"/>
</dbReference>
<protein>
    <submittedName>
        <fullName evidence="1">Transcriptional regulator, BadM/Rrf2 family</fullName>
    </submittedName>
</protein>
<dbReference type="GO" id="GO:0003700">
    <property type="term" value="F:DNA-binding transcription factor activity"/>
    <property type="evidence" value="ECO:0007669"/>
    <property type="project" value="TreeGrafter"/>
</dbReference>
<evidence type="ECO:0000313" key="2">
    <source>
        <dbReference type="Proteomes" id="UP000184389"/>
    </source>
</evidence>
<gene>
    <name evidence="1" type="ORF">SAMN02745180_02138</name>
</gene>
<dbReference type="SUPFAM" id="SSF46785">
    <property type="entry name" value="Winged helix' DNA-binding domain"/>
    <property type="match status" value="1"/>
</dbReference>
<dbReference type="STRING" id="1123281.SAMN02745180_02138"/>
<dbReference type="PANTHER" id="PTHR33221">
    <property type="entry name" value="WINGED HELIX-TURN-HELIX TRANSCRIPTIONAL REGULATOR, RRF2 FAMILY"/>
    <property type="match status" value="1"/>
</dbReference>
<reference evidence="1 2" key="1">
    <citation type="submission" date="2016-11" db="EMBL/GenBank/DDBJ databases">
        <authorList>
            <person name="Jaros S."/>
            <person name="Januszkiewicz K."/>
            <person name="Wedrychowicz H."/>
        </authorList>
    </citation>
    <scope>NUCLEOTIDE SEQUENCE [LARGE SCALE GENOMIC DNA]</scope>
    <source>
        <strain evidence="1 2">DSM 13106</strain>
    </source>
</reference>
<sequence length="138" mass="15560">MKITQEADYGLRVVAYLSKLGPGAKLSANIISEKQNIPLRFLLKLLQKLRDANIVESFMGVKGGYALKKAPSEITLKDVIEAIEGPIYLNRCLEHPEECNNEGPEKCPVHKTLEEIQENFKNDLDSVSFQDIIDRCKE</sequence>
<organism evidence="1 2">
    <name type="scientific">Sporanaerobacter acetigenes DSM 13106</name>
    <dbReference type="NCBI Taxonomy" id="1123281"/>
    <lineage>
        <taxon>Bacteria</taxon>
        <taxon>Bacillati</taxon>
        <taxon>Bacillota</taxon>
        <taxon>Tissierellia</taxon>
        <taxon>Tissierellales</taxon>
        <taxon>Sporanaerobacteraceae</taxon>
        <taxon>Sporanaerobacter</taxon>
    </lineage>
</organism>